<protein>
    <recommendedName>
        <fullName evidence="5">Tetratricopeptide repeat protein</fullName>
    </recommendedName>
</protein>
<name>A0A443JU87_9RHOB</name>
<comment type="caution">
    <text evidence="3">The sequence shown here is derived from an EMBL/GenBank/DDBJ whole genome shotgun (WGS) entry which is preliminary data.</text>
</comment>
<dbReference type="RefSeq" id="WP_128207540.1">
    <property type="nucleotide sequence ID" value="NZ_JBHRSO010000011.1"/>
</dbReference>
<dbReference type="EMBL" id="SAUZ01000002">
    <property type="protein sequence ID" value="RWR24061.1"/>
    <property type="molecule type" value="Genomic_DNA"/>
</dbReference>
<reference evidence="3 4" key="1">
    <citation type="submission" date="2019-01" db="EMBL/GenBank/DDBJ databases">
        <title>Sinorhodobacter populi sp. nov. isolated from the symptomatic bark tissue of Populus euramericana canker.</title>
        <authorList>
            <person name="Xu G."/>
        </authorList>
    </citation>
    <scope>NUCLEOTIDE SEQUENCE [LARGE SCALE GENOMIC DNA]</scope>
    <source>
        <strain evidence="3 4">SK2B-1</strain>
    </source>
</reference>
<feature type="region of interest" description="Disordered" evidence="1">
    <location>
        <begin position="54"/>
        <end position="73"/>
    </location>
</feature>
<evidence type="ECO:0000313" key="4">
    <source>
        <dbReference type="Proteomes" id="UP000284476"/>
    </source>
</evidence>
<sequence length="534" mass="57355">MTIEHRAGQKARFGALILPWLACPFAALAETAPMSAIDWLSGSIATPVAVAPPATRGSRANVPPVPGEPPVSRGLTDEIVSVGPIGQSSANGLGLVPPEAIGLPRDLWGRTPEDRLARLLRKERIDTLPSMQAFLMELLLAEFAPPEAAAPDSRNMLFLARIDRLLDMGALDQAMALLEQTESSDPEIFRRRFDVALLLGQEDKACEIMVDTPSVAPSFPARIFCLARHGDWQAAALSLDTGRALGQIDPEMSELLLRFLDAELAEVSDPLPPPTRPTPLVFRLLEAIGEPLSTGPLPLAFAQADLQSNAGWKAQIEAAERLTRAGVLDPNQLLGLYTQERASASGGVWDRVTVVSSLDRALTAGDATRVSQILPGAWEAMQGQELEPALAAMFAPRLADLQLTGTADDLGLRLGLLTPDFAEAAARHTVHDQDEALLVAIARGDTSAASAQDQLGLMLKRVFDAPVTAAPATYQPLLMDRRGEAMLNAIDDITEGARGDYRRVEAGLKLLRYQGLETVARRTALEMIVLERNG</sequence>
<proteinExistence type="predicted"/>
<evidence type="ECO:0000256" key="1">
    <source>
        <dbReference type="SAM" id="MobiDB-lite"/>
    </source>
</evidence>
<dbReference type="Proteomes" id="UP000284476">
    <property type="component" value="Unassembled WGS sequence"/>
</dbReference>
<evidence type="ECO:0008006" key="5">
    <source>
        <dbReference type="Google" id="ProtNLM"/>
    </source>
</evidence>
<dbReference type="AlphaFoldDB" id="A0A443JU87"/>
<accession>A0A443JU87</accession>
<evidence type="ECO:0000256" key="2">
    <source>
        <dbReference type="SAM" id="SignalP"/>
    </source>
</evidence>
<organism evidence="3 4">
    <name type="scientific">Paenirhodobacter populi</name>
    <dbReference type="NCBI Taxonomy" id="2306993"/>
    <lineage>
        <taxon>Bacteria</taxon>
        <taxon>Pseudomonadati</taxon>
        <taxon>Pseudomonadota</taxon>
        <taxon>Alphaproteobacteria</taxon>
        <taxon>Rhodobacterales</taxon>
        <taxon>Rhodobacter group</taxon>
        <taxon>Paenirhodobacter</taxon>
    </lineage>
</organism>
<feature type="chain" id="PRO_5019123090" description="Tetratricopeptide repeat protein" evidence="2">
    <location>
        <begin position="30"/>
        <end position="534"/>
    </location>
</feature>
<evidence type="ECO:0000313" key="3">
    <source>
        <dbReference type="EMBL" id="RWR24061.1"/>
    </source>
</evidence>
<gene>
    <name evidence="3" type="ORF">D2T30_02840</name>
</gene>
<keyword evidence="2" id="KW-0732">Signal</keyword>
<feature type="signal peptide" evidence="2">
    <location>
        <begin position="1"/>
        <end position="29"/>
    </location>
</feature>